<reference evidence="1 2" key="1">
    <citation type="submission" date="2020-06" db="EMBL/GenBank/DDBJ databases">
        <authorList>
            <person name="De Coninck B."/>
            <person name="Ibrahim H."/>
        </authorList>
    </citation>
    <scope>NUCLEOTIDE SEQUENCE [LARGE SCALE GENOMIC DNA]</scope>
    <source>
        <strain evidence="1">Ag_rhizogenes_K599</strain>
    </source>
</reference>
<evidence type="ECO:0000313" key="1">
    <source>
        <dbReference type="EMBL" id="CAD0210260.1"/>
    </source>
</evidence>
<sequence length="512" mass="58781">MKLKDINFGDVDAKNEILKQIRARESVFFDSYSIPESIDIESMLNGSKYFILGLKGTGKTALIRYLHDSCVNKSYLSEVVLFKSHVSEEDRKNLSKGAGFNIINSSTGDIFNQDFKEAWKWLIYQRIASLLCNSGNNENYAVKLYKLTGTNTGFSFSSIASLFSAIKSGSAKLSGEAFGIAAEVGLELQKDSDGGKVILSDLNRTCSALLKGVRNLTPLYIFFDELELFHETNDQFDRDRRIIRDLIYAISHINAESAEAGRSIFLCSTLRTEVLHSVLELGHEIGRDIDDYGIRLDWSDGKDSIDHPLMRLIQKKIAVSAKISEDSVWKTFFPDNINNQEFFRFILNSSYYRPRDVVRLLRVARDFRDSDAKFSTEHFDRTSTEYSKQTWLEITEELLATYSNIEIDALQKLFLGFKTHFFKGDIIERVENRHKTDRAINDMFKKHDLGKVLSDLYRIGVVGNDFVAIDQRGKRRVRHRWVFRGNATLNDAERMAFHKSLWKHLSLVEARR</sequence>
<dbReference type="KEGG" id="aro:B0909_10450"/>
<dbReference type="RefSeq" id="WP_065114910.1">
    <property type="nucleotide sequence ID" value="NZ_CAICSX020000001.1"/>
</dbReference>
<dbReference type="NCBIfam" id="NF047389">
    <property type="entry name" value="ATPase_Sll1717"/>
    <property type="match status" value="1"/>
</dbReference>
<proteinExistence type="predicted"/>
<dbReference type="Gene3D" id="3.40.50.300">
    <property type="entry name" value="P-loop containing nucleotide triphosphate hydrolases"/>
    <property type="match status" value="1"/>
</dbReference>
<protein>
    <submittedName>
        <fullName evidence="1">Uncharacterized protein</fullName>
    </submittedName>
</protein>
<dbReference type="InterPro" id="IPR027417">
    <property type="entry name" value="P-loop_NTPase"/>
</dbReference>
<dbReference type="AlphaFoldDB" id="A0AAN2DBS7"/>
<evidence type="ECO:0000313" key="2">
    <source>
        <dbReference type="Proteomes" id="UP000528185"/>
    </source>
</evidence>
<dbReference type="SUPFAM" id="SSF52540">
    <property type="entry name" value="P-loop containing nucleoside triphosphate hydrolases"/>
    <property type="match status" value="1"/>
</dbReference>
<name>A0AAN2DBS7_RHIRH</name>
<accession>A0AAN2DBS7</accession>
<dbReference type="InterPro" id="IPR059206">
    <property type="entry name" value="Sll1717-like"/>
</dbReference>
<comment type="caution">
    <text evidence="1">The sequence shown here is derived from an EMBL/GenBank/DDBJ whole genome shotgun (WGS) entry which is preliminary data.</text>
</comment>
<organism evidence="1 2">
    <name type="scientific">Rhizobium rhizogenes</name>
    <name type="common">Agrobacterium rhizogenes</name>
    <dbReference type="NCBI Taxonomy" id="359"/>
    <lineage>
        <taxon>Bacteria</taxon>
        <taxon>Pseudomonadati</taxon>
        <taxon>Pseudomonadota</taxon>
        <taxon>Alphaproteobacteria</taxon>
        <taxon>Hyphomicrobiales</taxon>
        <taxon>Rhizobiaceae</taxon>
        <taxon>Rhizobium/Agrobacterium group</taxon>
        <taxon>Rhizobium</taxon>
    </lineage>
</organism>
<gene>
    <name evidence="1" type="ORF">AGRHK599_LOCUS275</name>
</gene>
<dbReference type="EMBL" id="CAICSX020000001">
    <property type="protein sequence ID" value="CAD0210260.1"/>
    <property type="molecule type" value="Genomic_DNA"/>
</dbReference>
<dbReference type="Proteomes" id="UP000528185">
    <property type="component" value="Unassembled WGS sequence"/>
</dbReference>